<dbReference type="EMBL" id="JAKOAV010000023">
    <property type="protein sequence ID" value="MDF9409077.1"/>
    <property type="molecule type" value="Genomic_DNA"/>
</dbReference>
<gene>
    <name evidence="2" type="ORF">L7E55_12015</name>
</gene>
<reference evidence="2" key="1">
    <citation type="submission" date="2022-02" db="EMBL/GenBank/DDBJ databases">
        <authorList>
            <person name="Leng L."/>
        </authorList>
    </citation>
    <scope>NUCLEOTIDE SEQUENCE</scope>
    <source>
        <strain evidence="2">JI</strain>
    </source>
</reference>
<dbReference type="SUPFAM" id="SSF55874">
    <property type="entry name" value="ATPase domain of HSP90 chaperone/DNA topoisomerase II/histidine kinase"/>
    <property type="match status" value="1"/>
</dbReference>
<proteinExistence type="predicted"/>
<evidence type="ECO:0000313" key="3">
    <source>
        <dbReference type="Proteomes" id="UP001154312"/>
    </source>
</evidence>
<accession>A0A9X4H6A4</accession>
<keyword evidence="2" id="KW-0547">Nucleotide-binding</keyword>
<protein>
    <submittedName>
        <fullName evidence="2">ATP-binding protein</fullName>
    </submittedName>
</protein>
<name>A0A9X4H6A4_9FIRM</name>
<dbReference type="AlphaFoldDB" id="A0A9X4H6A4"/>
<evidence type="ECO:0000259" key="1">
    <source>
        <dbReference type="Pfam" id="PF02518"/>
    </source>
</evidence>
<comment type="caution">
    <text evidence="2">The sequence shown here is derived from an EMBL/GenBank/DDBJ whole genome shotgun (WGS) entry which is preliminary data.</text>
</comment>
<dbReference type="InterPro" id="IPR003594">
    <property type="entry name" value="HATPase_dom"/>
</dbReference>
<evidence type="ECO:0000313" key="2">
    <source>
        <dbReference type="EMBL" id="MDF9409077.1"/>
    </source>
</evidence>
<organism evidence="2 3">
    <name type="scientific">Pelotomaculum isophthalicicum JI</name>
    <dbReference type="NCBI Taxonomy" id="947010"/>
    <lineage>
        <taxon>Bacteria</taxon>
        <taxon>Bacillati</taxon>
        <taxon>Bacillota</taxon>
        <taxon>Clostridia</taxon>
        <taxon>Eubacteriales</taxon>
        <taxon>Desulfotomaculaceae</taxon>
        <taxon>Pelotomaculum</taxon>
    </lineage>
</organism>
<sequence length="127" mass="13439">MNFDLAGVAASNIKKMLTELGLEGTIIRRAAIAAYDAEMNVVIHAHEGKLSAKVTPHDITIIVEDSGPGIEDVSLAMQPGYSTASDRIREMGFGAGMGLPNIKKSADELAIESSPKGTTLVIKIFID</sequence>
<keyword evidence="2" id="KW-0067">ATP-binding</keyword>
<dbReference type="Gene3D" id="3.30.565.10">
    <property type="entry name" value="Histidine kinase-like ATPase, C-terminal domain"/>
    <property type="match status" value="1"/>
</dbReference>
<dbReference type="InterPro" id="IPR036890">
    <property type="entry name" value="HATPase_C_sf"/>
</dbReference>
<dbReference type="Pfam" id="PF02518">
    <property type="entry name" value="HATPase_c"/>
    <property type="match status" value="1"/>
</dbReference>
<feature type="domain" description="Histidine kinase/HSP90-like ATPase" evidence="1">
    <location>
        <begin position="40"/>
        <end position="124"/>
    </location>
</feature>
<keyword evidence="3" id="KW-1185">Reference proteome</keyword>
<dbReference type="Proteomes" id="UP001154312">
    <property type="component" value="Unassembled WGS sequence"/>
</dbReference>
<dbReference type="GO" id="GO:0005524">
    <property type="term" value="F:ATP binding"/>
    <property type="evidence" value="ECO:0007669"/>
    <property type="project" value="UniProtKB-KW"/>
</dbReference>